<evidence type="ECO:0000313" key="3">
    <source>
        <dbReference type="Proteomes" id="UP000765509"/>
    </source>
</evidence>
<dbReference type="Proteomes" id="UP000765509">
    <property type="component" value="Unassembled WGS sequence"/>
</dbReference>
<organism evidence="2 3">
    <name type="scientific">Austropuccinia psidii MF-1</name>
    <dbReference type="NCBI Taxonomy" id="1389203"/>
    <lineage>
        <taxon>Eukaryota</taxon>
        <taxon>Fungi</taxon>
        <taxon>Dikarya</taxon>
        <taxon>Basidiomycota</taxon>
        <taxon>Pucciniomycotina</taxon>
        <taxon>Pucciniomycetes</taxon>
        <taxon>Pucciniales</taxon>
        <taxon>Sphaerophragmiaceae</taxon>
        <taxon>Austropuccinia</taxon>
    </lineage>
</organism>
<protein>
    <submittedName>
        <fullName evidence="2">Uncharacterized protein</fullName>
    </submittedName>
</protein>
<gene>
    <name evidence="2" type="ORF">O181_016625</name>
</gene>
<keyword evidence="3" id="KW-1185">Reference proteome</keyword>
<dbReference type="AlphaFoldDB" id="A0A9Q3C684"/>
<proteinExistence type="predicted"/>
<reference evidence="2" key="1">
    <citation type="submission" date="2021-03" db="EMBL/GenBank/DDBJ databases">
        <title>Draft genome sequence of rust myrtle Austropuccinia psidii MF-1, a brazilian biotype.</title>
        <authorList>
            <person name="Quecine M.C."/>
            <person name="Pachon D.M.R."/>
            <person name="Bonatelli M.L."/>
            <person name="Correr F.H."/>
            <person name="Franceschini L.M."/>
            <person name="Leite T.F."/>
            <person name="Margarido G.R.A."/>
            <person name="Almeida C.A."/>
            <person name="Ferrarezi J.A."/>
            <person name="Labate C.A."/>
        </authorList>
    </citation>
    <scope>NUCLEOTIDE SEQUENCE</scope>
    <source>
        <strain evidence="2">MF-1</strain>
    </source>
</reference>
<dbReference type="EMBL" id="AVOT02004633">
    <property type="protein sequence ID" value="MBW0476910.1"/>
    <property type="molecule type" value="Genomic_DNA"/>
</dbReference>
<accession>A0A9Q3C684</accession>
<comment type="caution">
    <text evidence="2">The sequence shown here is derived from an EMBL/GenBank/DDBJ whole genome shotgun (WGS) entry which is preliminary data.</text>
</comment>
<evidence type="ECO:0000256" key="1">
    <source>
        <dbReference type="SAM" id="MobiDB-lite"/>
    </source>
</evidence>
<sequence length="155" mass="18108">MTPPLEKEGPVASNSSNPAPEVSKDKPKGHQKKQRGPKNNQGKGKCKAHWHRPYPQGYRIPKLEPSVVESVFNTEITPMAFKANNQERIREEYHKHDSLWWKSEIITKWDNNSWRFKIKNASESAILNSEKDLTLTWFLKNKMDYLLYMQICLTP</sequence>
<evidence type="ECO:0000313" key="2">
    <source>
        <dbReference type="EMBL" id="MBW0476910.1"/>
    </source>
</evidence>
<name>A0A9Q3C684_9BASI</name>
<feature type="region of interest" description="Disordered" evidence="1">
    <location>
        <begin position="1"/>
        <end position="54"/>
    </location>
</feature>